<dbReference type="InterPro" id="IPR000210">
    <property type="entry name" value="BTB/POZ_dom"/>
</dbReference>
<dbReference type="PROSITE" id="PS50097">
    <property type="entry name" value="BTB"/>
    <property type="match status" value="1"/>
</dbReference>
<protein>
    <recommendedName>
        <fullName evidence="1">BTB domain-containing protein</fullName>
    </recommendedName>
</protein>
<dbReference type="SUPFAM" id="SSF54695">
    <property type="entry name" value="POZ domain"/>
    <property type="match status" value="1"/>
</dbReference>
<gene>
    <name evidence="2" type="ORF">TMSB3V08_LOCUS4760</name>
</gene>
<sequence length="105" mass="11746">MDAEEDYLGSPDVNNLGNSKGECFAPLPQSCSLIMDKASDLGDMTFCMANYAKESMKMMFMMRSHHMLTDVILEVGTELFHAHKVVLAAASPYFKVRYTPLPLFT</sequence>
<proteinExistence type="predicted"/>
<dbReference type="AlphaFoldDB" id="A0A7R9E6D7"/>
<reference evidence="2" key="1">
    <citation type="submission" date="2020-11" db="EMBL/GenBank/DDBJ databases">
        <authorList>
            <person name="Tran Van P."/>
        </authorList>
    </citation>
    <scope>NUCLEOTIDE SEQUENCE</scope>
</reference>
<feature type="domain" description="BTB" evidence="1">
    <location>
        <begin position="69"/>
        <end position="99"/>
    </location>
</feature>
<dbReference type="InterPro" id="IPR011333">
    <property type="entry name" value="SKP1/BTB/POZ_sf"/>
</dbReference>
<dbReference type="Pfam" id="PF00651">
    <property type="entry name" value="BTB"/>
    <property type="match status" value="1"/>
</dbReference>
<name>A0A7R9E6D7_9NEOP</name>
<organism evidence="2">
    <name type="scientific">Timema monikensis</name>
    <dbReference type="NCBI Taxonomy" id="170555"/>
    <lineage>
        <taxon>Eukaryota</taxon>
        <taxon>Metazoa</taxon>
        <taxon>Ecdysozoa</taxon>
        <taxon>Arthropoda</taxon>
        <taxon>Hexapoda</taxon>
        <taxon>Insecta</taxon>
        <taxon>Pterygota</taxon>
        <taxon>Neoptera</taxon>
        <taxon>Polyneoptera</taxon>
        <taxon>Phasmatodea</taxon>
        <taxon>Timematodea</taxon>
        <taxon>Timematoidea</taxon>
        <taxon>Timematidae</taxon>
        <taxon>Timema</taxon>
    </lineage>
</organism>
<evidence type="ECO:0000259" key="1">
    <source>
        <dbReference type="PROSITE" id="PS50097"/>
    </source>
</evidence>
<accession>A0A7R9E6D7</accession>
<dbReference type="EMBL" id="OB793591">
    <property type="protein sequence ID" value="CAD7427933.1"/>
    <property type="molecule type" value="Genomic_DNA"/>
</dbReference>
<evidence type="ECO:0000313" key="2">
    <source>
        <dbReference type="EMBL" id="CAD7427933.1"/>
    </source>
</evidence>
<dbReference type="Gene3D" id="3.30.710.10">
    <property type="entry name" value="Potassium Channel Kv1.1, Chain A"/>
    <property type="match status" value="1"/>
</dbReference>